<evidence type="ECO:0000256" key="7">
    <source>
        <dbReference type="ARBA" id="ARBA00023315"/>
    </source>
</evidence>
<evidence type="ECO:0000259" key="8">
    <source>
        <dbReference type="SMART" id="SM00563"/>
    </source>
</evidence>
<name>A0AAD1G070_SPHMI</name>
<accession>A0AAD1G070</accession>
<dbReference type="CDD" id="cd07989">
    <property type="entry name" value="LPLAT_AGPAT-like"/>
    <property type="match status" value="1"/>
</dbReference>
<dbReference type="RefSeq" id="WP_121053339.1">
    <property type="nucleotide sequence ID" value="NZ_AP018711.1"/>
</dbReference>
<keyword evidence="6" id="KW-0472">Membrane</keyword>
<comment type="subcellular location">
    <subcellularLocation>
        <location evidence="1">Membrane</location>
    </subcellularLocation>
</comment>
<dbReference type="KEGG" id="smic:SmB9_08640"/>
<dbReference type="GO" id="GO:0016020">
    <property type="term" value="C:membrane"/>
    <property type="evidence" value="ECO:0007669"/>
    <property type="project" value="UniProtKB-SubCell"/>
</dbReference>
<dbReference type="AlphaFoldDB" id="A0AAD1G070"/>
<dbReference type="GO" id="GO:0016746">
    <property type="term" value="F:acyltransferase activity"/>
    <property type="evidence" value="ECO:0007669"/>
    <property type="project" value="UniProtKB-KW"/>
</dbReference>
<dbReference type="SMART" id="SM00563">
    <property type="entry name" value="PlsC"/>
    <property type="match status" value="1"/>
</dbReference>
<dbReference type="Pfam" id="PF01553">
    <property type="entry name" value="Acyltransferase"/>
    <property type="match status" value="1"/>
</dbReference>
<organism evidence="9 11">
    <name type="scientific">Sphingosinicella microcystinivorans</name>
    <dbReference type="NCBI Taxonomy" id="335406"/>
    <lineage>
        <taxon>Bacteria</taxon>
        <taxon>Pseudomonadati</taxon>
        <taxon>Pseudomonadota</taxon>
        <taxon>Alphaproteobacteria</taxon>
        <taxon>Sphingomonadales</taxon>
        <taxon>Sphingosinicellaceae</taxon>
        <taxon>Sphingosinicella</taxon>
    </lineage>
</organism>
<evidence type="ECO:0000256" key="4">
    <source>
        <dbReference type="ARBA" id="ARBA00022989"/>
    </source>
</evidence>
<keyword evidence="5" id="KW-0443">Lipid metabolism</keyword>
<dbReference type="PANTHER" id="PTHR23063:SF52">
    <property type="entry name" value="LYSOPHOSPHATIDYLCHOLINE ACYLTRANSFERASE"/>
    <property type="match status" value="1"/>
</dbReference>
<dbReference type="SUPFAM" id="SSF69593">
    <property type="entry name" value="Glycerol-3-phosphate (1)-acyltransferase"/>
    <property type="match status" value="1"/>
</dbReference>
<evidence type="ECO:0000256" key="6">
    <source>
        <dbReference type="ARBA" id="ARBA00023136"/>
    </source>
</evidence>
<feature type="domain" description="Phospholipid/glycerol acyltransferase" evidence="8">
    <location>
        <begin position="65"/>
        <end position="176"/>
    </location>
</feature>
<dbReference type="EMBL" id="AP018711">
    <property type="protein sequence ID" value="BBE33206.1"/>
    <property type="molecule type" value="Genomic_DNA"/>
</dbReference>
<keyword evidence="2" id="KW-0808">Transferase</keyword>
<dbReference type="Proteomes" id="UP000275727">
    <property type="component" value="Chromosome"/>
</dbReference>
<dbReference type="GO" id="GO:0006629">
    <property type="term" value="P:lipid metabolic process"/>
    <property type="evidence" value="ECO:0007669"/>
    <property type="project" value="UniProtKB-KW"/>
</dbReference>
<dbReference type="PANTHER" id="PTHR23063">
    <property type="entry name" value="PHOSPHOLIPID ACYLTRANSFERASE"/>
    <property type="match status" value="1"/>
</dbReference>
<dbReference type="EMBL" id="RBWX01000011">
    <property type="protein sequence ID" value="RKS85504.1"/>
    <property type="molecule type" value="Genomic_DNA"/>
</dbReference>
<evidence type="ECO:0000313" key="10">
    <source>
        <dbReference type="EMBL" id="RKS85504.1"/>
    </source>
</evidence>
<keyword evidence="4" id="KW-1133">Transmembrane helix</keyword>
<keyword evidence="7 9" id="KW-0012">Acyltransferase</keyword>
<evidence type="ECO:0000256" key="3">
    <source>
        <dbReference type="ARBA" id="ARBA00022692"/>
    </source>
</evidence>
<proteinExistence type="predicted"/>
<evidence type="ECO:0000256" key="5">
    <source>
        <dbReference type="ARBA" id="ARBA00023098"/>
    </source>
</evidence>
<evidence type="ECO:0000313" key="11">
    <source>
        <dbReference type="Proteomes" id="UP000275727"/>
    </source>
</evidence>
<evidence type="ECO:0000313" key="12">
    <source>
        <dbReference type="Proteomes" id="UP000276029"/>
    </source>
</evidence>
<sequence length="246" mass="26284">MTDRPFGRTRAALGLAGAAMLVPPWLLMSPKSIPAKALERRFHRTIAAGFGLRPQVLGTPGMAGTMFVANHISWADIISVGAVVDTDFVAKADVAAYPGIGALAGRTGTIFVERERRSQAGSQMEAIRQRLIAGRRVLMFPEGTTSDGRGLLPFRSSLFAAADAALAVQPVTIRYTAPGGGPLDPAALDAIAWIGDEDMLPNALALARQRAGVILHFHEPVKPAAFDTRKALAEHCRDVMLRHYVP</sequence>
<keyword evidence="3" id="KW-0812">Transmembrane</keyword>
<keyword evidence="12" id="KW-1185">Reference proteome</keyword>
<evidence type="ECO:0000313" key="9">
    <source>
        <dbReference type="EMBL" id="BBE33206.1"/>
    </source>
</evidence>
<evidence type="ECO:0000256" key="1">
    <source>
        <dbReference type="ARBA" id="ARBA00004370"/>
    </source>
</evidence>
<dbReference type="Proteomes" id="UP000276029">
    <property type="component" value="Unassembled WGS sequence"/>
</dbReference>
<evidence type="ECO:0000256" key="2">
    <source>
        <dbReference type="ARBA" id="ARBA00022679"/>
    </source>
</evidence>
<dbReference type="InterPro" id="IPR002123">
    <property type="entry name" value="Plipid/glycerol_acylTrfase"/>
</dbReference>
<reference evidence="10 12" key="2">
    <citation type="submission" date="2018-10" db="EMBL/GenBank/DDBJ databases">
        <title>Genomic Encyclopedia of Type Strains, Phase IV (KMG-IV): sequencing the most valuable type-strain genomes for metagenomic binning, comparative biology and taxonomic classification.</title>
        <authorList>
            <person name="Goeker M."/>
        </authorList>
    </citation>
    <scope>NUCLEOTIDE SEQUENCE [LARGE SCALE GENOMIC DNA]</scope>
    <source>
        <strain evidence="10 12">DSM 19791</strain>
    </source>
</reference>
<gene>
    <name evidence="10" type="ORF">DFR51_3424</name>
    <name evidence="9" type="ORF">SmB9_08640</name>
</gene>
<reference evidence="9 11" key="1">
    <citation type="submission" date="2018-06" db="EMBL/GenBank/DDBJ databases">
        <title>Complete Genome Sequence of the Microcystin-Degrading Bacterium Sphingosinicella microcystinivorans Strain B-9.</title>
        <authorList>
            <person name="Jin H."/>
            <person name="Nishizawa T."/>
            <person name="Guo Y."/>
            <person name="Nishizawa A."/>
            <person name="Park H."/>
            <person name="Kato H."/>
            <person name="Tsuji K."/>
            <person name="Harada K."/>
        </authorList>
    </citation>
    <scope>NUCLEOTIDE SEQUENCE [LARGE SCALE GENOMIC DNA]</scope>
    <source>
        <strain evidence="9 11">B9</strain>
    </source>
</reference>
<protein>
    <submittedName>
        <fullName evidence="9">1-acyl-sn-glycerol-3-phosphate acyltransferase</fullName>
    </submittedName>
    <submittedName>
        <fullName evidence="10">Lyso-ornithine lipid acyltransferase</fullName>
    </submittedName>
</protein>